<evidence type="ECO:0000256" key="16">
    <source>
        <dbReference type="SAM" id="MobiDB-lite"/>
    </source>
</evidence>
<dbReference type="InterPro" id="IPR036409">
    <property type="entry name" value="Aldolase_II/adducin_N_sf"/>
</dbReference>
<sequence length="523" mass="58556">MNGDSGAGVVTAPPPTNPPHKERYFDRVDESSPEYQRERNMAPDLRQDFNMMEQRKRVSMILQSPVRAPHTHSLTHSHSHRQTHSLTDTHTHSQTHTLTHTHKGEKLLRCKLAAFYRLADLFGWSQLIYNHLTVRLNSEQERFLIVPFGLLYSEVTASSLVKINLQGEIVDRGSTNLGVNQAGFTLHSAIYAARPDIKCIVHIHTAAGAAVSAMKCGLLPISPEALSLGEVSYHDYHGILVDDEERVLIQKNLGPKSKVMILRNHGLVSVGETVEEAFYYIHNLVTACEIQVRTLASAGGPDNLIMLDPSKYKSRPRHLEPVGDGSGSHPNWQIGEQEFEALMRMLDNLGYRTGYPYRCPALRDKAKKYSDVEIPPSATSYSYAEDSDSGARSPLKHSFQRQQRDKNRWLASESAEEGQDGSPKAKTKVWTNITHDHVKPLLQAWHVCKVGVANPFCCSYGFSSRFCCCLFQILLYFAPFVSVCVLMEPLTPFVVSSEYFKIINSLIAKSLSPCLTSEASESF</sequence>
<feature type="region of interest" description="Disordered" evidence="16">
    <location>
        <begin position="68"/>
        <end position="101"/>
    </location>
</feature>
<evidence type="ECO:0000256" key="8">
    <source>
        <dbReference type="ARBA" id="ARBA00022990"/>
    </source>
</evidence>
<evidence type="ECO:0000256" key="10">
    <source>
        <dbReference type="ARBA" id="ARBA00023203"/>
    </source>
</evidence>
<dbReference type="Proteomes" id="UP000694427">
    <property type="component" value="Unplaced"/>
</dbReference>
<evidence type="ECO:0000256" key="13">
    <source>
        <dbReference type="ARBA" id="ARBA00065959"/>
    </source>
</evidence>
<dbReference type="GO" id="GO:0005856">
    <property type="term" value="C:cytoskeleton"/>
    <property type="evidence" value="ECO:0007669"/>
    <property type="project" value="UniProtKB-SubCell"/>
</dbReference>
<name>A0A8C1N714_CYPCA</name>
<feature type="compositionally biased region" description="Basic and acidic residues" evidence="16">
    <location>
        <begin position="19"/>
        <end position="45"/>
    </location>
</feature>
<evidence type="ECO:0000256" key="1">
    <source>
        <dbReference type="ARBA" id="ARBA00004245"/>
    </source>
</evidence>
<dbReference type="SUPFAM" id="SSF53639">
    <property type="entry name" value="AraD/HMP-PK domain-like"/>
    <property type="match status" value="1"/>
</dbReference>
<feature type="compositionally biased region" description="Basic residues" evidence="16">
    <location>
        <begin position="69"/>
        <end position="83"/>
    </location>
</feature>
<dbReference type="AlphaFoldDB" id="A0A8C1N714"/>
<keyword evidence="9" id="KW-0472">Membrane</keyword>
<dbReference type="SMART" id="SM01007">
    <property type="entry name" value="Aldolase_II"/>
    <property type="match status" value="1"/>
</dbReference>
<keyword evidence="4" id="KW-1003">Cell membrane</keyword>
<dbReference type="GO" id="GO:0014069">
    <property type="term" value="C:postsynaptic density"/>
    <property type="evidence" value="ECO:0007669"/>
    <property type="project" value="TreeGrafter"/>
</dbReference>
<dbReference type="GO" id="GO:1903393">
    <property type="term" value="P:positive regulation of adherens junction organization"/>
    <property type="evidence" value="ECO:0007669"/>
    <property type="project" value="TreeGrafter"/>
</dbReference>
<evidence type="ECO:0000313" key="18">
    <source>
        <dbReference type="Ensembl" id="ENSCCRP00010086453.1"/>
    </source>
</evidence>
<evidence type="ECO:0000256" key="12">
    <source>
        <dbReference type="ARBA" id="ARBA00055853"/>
    </source>
</evidence>
<feature type="region of interest" description="Disordered" evidence="16">
    <location>
        <begin position="1"/>
        <end position="45"/>
    </location>
</feature>
<evidence type="ECO:0000256" key="15">
    <source>
        <dbReference type="ARBA" id="ARBA00076470"/>
    </source>
</evidence>
<dbReference type="NCBIfam" id="NF005451">
    <property type="entry name" value="PRK07044.1"/>
    <property type="match status" value="1"/>
</dbReference>
<dbReference type="GO" id="GO:0005886">
    <property type="term" value="C:plasma membrane"/>
    <property type="evidence" value="ECO:0007669"/>
    <property type="project" value="UniProtKB-SubCell"/>
</dbReference>
<keyword evidence="8" id="KW-0007">Acetylation</keyword>
<dbReference type="GO" id="GO:0051015">
    <property type="term" value="F:actin filament binding"/>
    <property type="evidence" value="ECO:0007669"/>
    <property type="project" value="TreeGrafter"/>
</dbReference>
<dbReference type="PANTHER" id="PTHR10672:SF4">
    <property type="entry name" value="ALPHA-ADDUCIN"/>
    <property type="match status" value="1"/>
</dbReference>
<evidence type="ECO:0000256" key="7">
    <source>
        <dbReference type="ARBA" id="ARBA00022860"/>
    </source>
</evidence>
<dbReference type="GO" id="GO:0005912">
    <property type="term" value="C:adherens junction"/>
    <property type="evidence" value="ECO:0007669"/>
    <property type="project" value="TreeGrafter"/>
</dbReference>
<dbReference type="GO" id="GO:1903142">
    <property type="term" value="P:positive regulation of establishment of endothelial barrier"/>
    <property type="evidence" value="ECO:0007669"/>
    <property type="project" value="TreeGrafter"/>
</dbReference>
<dbReference type="FunFam" id="3.40.225.10:FF:000002">
    <property type="entry name" value="alpha-adducin isoform X2"/>
    <property type="match status" value="1"/>
</dbReference>
<evidence type="ECO:0000256" key="2">
    <source>
        <dbReference type="ARBA" id="ARBA00004413"/>
    </source>
</evidence>
<proteinExistence type="inferred from homology"/>
<evidence type="ECO:0000259" key="17">
    <source>
        <dbReference type="SMART" id="SM01007"/>
    </source>
</evidence>
<feature type="compositionally biased region" description="Low complexity" evidence="16">
    <location>
        <begin position="84"/>
        <end position="98"/>
    </location>
</feature>
<keyword evidence="11" id="KW-0206">Cytoskeleton</keyword>
<keyword evidence="7" id="KW-0112">Calmodulin-binding</keyword>
<protein>
    <recommendedName>
        <fullName evidence="14">Alpha-adducin</fullName>
    </recommendedName>
    <alternativeName>
        <fullName evidence="15">Erythrocyte adducin subunit alpha</fullName>
    </alternativeName>
</protein>
<evidence type="ECO:0000256" key="5">
    <source>
        <dbReference type="ARBA" id="ARBA00022490"/>
    </source>
</evidence>
<dbReference type="InterPro" id="IPR051017">
    <property type="entry name" value="Aldolase-II_Adducin_sf"/>
</dbReference>
<dbReference type="GO" id="GO:0005925">
    <property type="term" value="C:focal adhesion"/>
    <property type="evidence" value="ECO:0007669"/>
    <property type="project" value="TreeGrafter"/>
</dbReference>
<feature type="region of interest" description="Disordered" evidence="16">
    <location>
        <begin position="380"/>
        <end position="426"/>
    </location>
</feature>
<comment type="subcellular location">
    <subcellularLocation>
        <location evidence="2">Cell membrane</location>
        <topology evidence="2">Peripheral membrane protein</topology>
        <orientation evidence="2">Cytoplasmic side</orientation>
    </subcellularLocation>
    <subcellularLocation>
        <location evidence="1">Cytoplasm</location>
        <location evidence="1">Cytoskeleton</location>
    </subcellularLocation>
</comment>
<evidence type="ECO:0000256" key="6">
    <source>
        <dbReference type="ARBA" id="ARBA00022553"/>
    </source>
</evidence>
<evidence type="ECO:0000256" key="9">
    <source>
        <dbReference type="ARBA" id="ARBA00023136"/>
    </source>
</evidence>
<evidence type="ECO:0000256" key="11">
    <source>
        <dbReference type="ARBA" id="ARBA00023212"/>
    </source>
</evidence>
<evidence type="ECO:0000256" key="14">
    <source>
        <dbReference type="ARBA" id="ARBA00072931"/>
    </source>
</evidence>
<organism evidence="18 19">
    <name type="scientific">Cyprinus carpio</name>
    <name type="common">Common carp</name>
    <dbReference type="NCBI Taxonomy" id="7962"/>
    <lineage>
        <taxon>Eukaryota</taxon>
        <taxon>Metazoa</taxon>
        <taxon>Chordata</taxon>
        <taxon>Craniata</taxon>
        <taxon>Vertebrata</taxon>
        <taxon>Euteleostomi</taxon>
        <taxon>Actinopterygii</taxon>
        <taxon>Neopterygii</taxon>
        <taxon>Teleostei</taxon>
        <taxon>Ostariophysi</taxon>
        <taxon>Cypriniformes</taxon>
        <taxon>Cyprinidae</taxon>
        <taxon>Cyprininae</taxon>
        <taxon>Cyprinus</taxon>
    </lineage>
</organism>
<dbReference type="GO" id="GO:0005516">
    <property type="term" value="F:calmodulin binding"/>
    <property type="evidence" value="ECO:0007669"/>
    <property type="project" value="UniProtKB-KW"/>
</dbReference>
<keyword evidence="6" id="KW-0597">Phosphoprotein</keyword>
<keyword evidence="5" id="KW-0963">Cytoplasm</keyword>
<dbReference type="Ensembl" id="ENSCCRT00010095874.1">
    <property type="protein sequence ID" value="ENSCCRP00010086453.1"/>
    <property type="gene ID" value="ENSCCRG00010035530.1"/>
</dbReference>
<reference evidence="18" key="2">
    <citation type="submission" date="2025-09" db="UniProtKB">
        <authorList>
            <consortium name="Ensembl"/>
        </authorList>
    </citation>
    <scope>IDENTIFICATION</scope>
</reference>
<evidence type="ECO:0000256" key="4">
    <source>
        <dbReference type="ARBA" id="ARBA00022475"/>
    </source>
</evidence>
<evidence type="ECO:0000256" key="3">
    <source>
        <dbReference type="ARBA" id="ARBA00006274"/>
    </source>
</evidence>
<dbReference type="GO" id="GO:0051016">
    <property type="term" value="P:barbed-end actin filament capping"/>
    <property type="evidence" value="ECO:0007669"/>
    <property type="project" value="TreeGrafter"/>
</dbReference>
<dbReference type="Pfam" id="PF00596">
    <property type="entry name" value="Aldolase_II"/>
    <property type="match status" value="1"/>
</dbReference>
<comment type="similarity">
    <text evidence="3">Belongs to the aldolase class II family. Adducin subfamily.</text>
</comment>
<dbReference type="InterPro" id="IPR001303">
    <property type="entry name" value="Aldolase_II/adducin_N"/>
</dbReference>
<keyword evidence="10" id="KW-0009">Actin-binding</keyword>
<feature type="domain" description="Class II aldolase/adducin N-terminal" evidence="17">
    <location>
        <begin position="110"/>
        <end position="292"/>
    </location>
</feature>
<reference evidence="18" key="1">
    <citation type="submission" date="2025-08" db="UniProtKB">
        <authorList>
            <consortium name="Ensembl"/>
        </authorList>
    </citation>
    <scope>IDENTIFICATION</scope>
</reference>
<dbReference type="Gene3D" id="3.40.225.10">
    <property type="entry name" value="Class II aldolase/adducin N-terminal domain"/>
    <property type="match status" value="1"/>
</dbReference>
<comment type="function">
    <text evidence="12">Membrane-cytoskeleton-associated protein that promotes the assembly of the spectrin-actin network. Binds to calmodulin.</text>
</comment>
<keyword evidence="19" id="KW-1185">Reference proteome</keyword>
<accession>A0A8C1N714</accession>
<comment type="subunit">
    <text evidence="13">Heterodimer of an alpha and a beta subunit or an alpha and a gamma subunit.</text>
</comment>
<evidence type="ECO:0000313" key="19">
    <source>
        <dbReference type="Proteomes" id="UP000694427"/>
    </source>
</evidence>
<dbReference type="PANTHER" id="PTHR10672">
    <property type="entry name" value="ADDUCIN"/>
    <property type="match status" value="1"/>
</dbReference>
<dbReference type="GO" id="GO:0007010">
    <property type="term" value="P:cytoskeleton organization"/>
    <property type="evidence" value="ECO:0007669"/>
    <property type="project" value="UniProtKB-ARBA"/>
</dbReference>